<sequence length="63" mass="7000">RLTQSHTGQYLAEHLVDCLKEYGISKKLHGVTVDNAESNTTMPKAVGQLIPGYRGLALRIRCF</sequence>
<accession>A0A5C3NY42</accession>
<dbReference type="AlphaFoldDB" id="A0A5C3NY42"/>
<dbReference type="Proteomes" id="UP000308197">
    <property type="component" value="Unassembled WGS sequence"/>
</dbReference>
<feature type="non-terminal residue" evidence="1">
    <location>
        <position position="63"/>
    </location>
</feature>
<gene>
    <name evidence="1" type="ORF">K466DRAFT_448656</name>
</gene>
<evidence type="ECO:0000313" key="2">
    <source>
        <dbReference type="Proteomes" id="UP000308197"/>
    </source>
</evidence>
<dbReference type="EMBL" id="ML211625">
    <property type="protein sequence ID" value="TFK81288.1"/>
    <property type="molecule type" value="Genomic_DNA"/>
</dbReference>
<name>A0A5C3NY42_9APHY</name>
<keyword evidence="2" id="KW-1185">Reference proteome</keyword>
<dbReference type="InParanoid" id="A0A5C3NY42"/>
<proteinExistence type="predicted"/>
<evidence type="ECO:0000313" key="1">
    <source>
        <dbReference type="EMBL" id="TFK81288.1"/>
    </source>
</evidence>
<evidence type="ECO:0008006" key="3">
    <source>
        <dbReference type="Google" id="ProtNLM"/>
    </source>
</evidence>
<reference evidence="1 2" key="1">
    <citation type="journal article" date="2019" name="Nat. Ecol. Evol.">
        <title>Megaphylogeny resolves global patterns of mushroom evolution.</title>
        <authorList>
            <person name="Varga T."/>
            <person name="Krizsan K."/>
            <person name="Foldi C."/>
            <person name="Dima B."/>
            <person name="Sanchez-Garcia M."/>
            <person name="Sanchez-Ramirez S."/>
            <person name="Szollosi G.J."/>
            <person name="Szarkandi J.G."/>
            <person name="Papp V."/>
            <person name="Albert L."/>
            <person name="Andreopoulos W."/>
            <person name="Angelini C."/>
            <person name="Antonin V."/>
            <person name="Barry K.W."/>
            <person name="Bougher N.L."/>
            <person name="Buchanan P."/>
            <person name="Buyck B."/>
            <person name="Bense V."/>
            <person name="Catcheside P."/>
            <person name="Chovatia M."/>
            <person name="Cooper J."/>
            <person name="Damon W."/>
            <person name="Desjardin D."/>
            <person name="Finy P."/>
            <person name="Geml J."/>
            <person name="Haridas S."/>
            <person name="Hughes K."/>
            <person name="Justo A."/>
            <person name="Karasinski D."/>
            <person name="Kautmanova I."/>
            <person name="Kiss B."/>
            <person name="Kocsube S."/>
            <person name="Kotiranta H."/>
            <person name="LaButti K.M."/>
            <person name="Lechner B.E."/>
            <person name="Liimatainen K."/>
            <person name="Lipzen A."/>
            <person name="Lukacs Z."/>
            <person name="Mihaltcheva S."/>
            <person name="Morgado L.N."/>
            <person name="Niskanen T."/>
            <person name="Noordeloos M.E."/>
            <person name="Ohm R.A."/>
            <person name="Ortiz-Santana B."/>
            <person name="Ovrebo C."/>
            <person name="Racz N."/>
            <person name="Riley R."/>
            <person name="Savchenko A."/>
            <person name="Shiryaev A."/>
            <person name="Soop K."/>
            <person name="Spirin V."/>
            <person name="Szebenyi C."/>
            <person name="Tomsovsky M."/>
            <person name="Tulloss R.E."/>
            <person name="Uehling J."/>
            <person name="Grigoriev I.V."/>
            <person name="Vagvolgyi C."/>
            <person name="Papp T."/>
            <person name="Martin F.M."/>
            <person name="Miettinen O."/>
            <person name="Hibbett D.S."/>
            <person name="Nagy L.G."/>
        </authorList>
    </citation>
    <scope>NUCLEOTIDE SEQUENCE [LARGE SCALE GENOMIC DNA]</scope>
    <source>
        <strain evidence="1 2">HHB13444</strain>
    </source>
</reference>
<protein>
    <recommendedName>
        <fullName evidence="3">DUF659 domain-containing protein</fullName>
    </recommendedName>
</protein>
<organism evidence="1 2">
    <name type="scientific">Polyporus arcularius HHB13444</name>
    <dbReference type="NCBI Taxonomy" id="1314778"/>
    <lineage>
        <taxon>Eukaryota</taxon>
        <taxon>Fungi</taxon>
        <taxon>Dikarya</taxon>
        <taxon>Basidiomycota</taxon>
        <taxon>Agaricomycotina</taxon>
        <taxon>Agaricomycetes</taxon>
        <taxon>Polyporales</taxon>
        <taxon>Polyporaceae</taxon>
        <taxon>Polyporus</taxon>
    </lineage>
</organism>
<feature type="non-terminal residue" evidence="1">
    <location>
        <position position="1"/>
    </location>
</feature>